<dbReference type="PANTHER" id="PTHR11777">
    <property type="entry name" value="ALANYL-TRNA SYNTHETASE"/>
    <property type="match status" value="1"/>
</dbReference>
<dbReference type="SUPFAM" id="SSF50447">
    <property type="entry name" value="Translation proteins"/>
    <property type="match status" value="1"/>
</dbReference>
<feature type="binding site" evidence="11">
    <location>
        <position position="563"/>
    </location>
    <ligand>
        <name>Zn(2+)</name>
        <dbReference type="ChEBI" id="CHEBI:29105"/>
    </ligand>
</feature>
<dbReference type="InterPro" id="IPR045864">
    <property type="entry name" value="aa-tRNA-synth_II/BPL/LPL"/>
</dbReference>
<sequence length="863" mass="94108">MRSVEIRRTFLSYFQSKGHRLLPSSSLVTDDPTMLLTTAGMVQFKPYFLGEDKPPHSRLTTLQKCIRTVDIDNIGETDRHTTFFEMLGNFSFGDYDKPDVMPWAYELLTSHYGLDPTRLWATVYLDDEESVGLWQEIGIPLSRIQRLGMADNYWSTGGVGPCGPDSEIFYDRGEKYGPEGGPAVNPERYLEVWNLVFMRHIRGEGGTDDDFPIVGDLPVRCVESGLGVDRLAVVLQGVDNVHEVDLLAPTLERVQTLTGCDYATGDKRTRASLRVIADHVRAGTLLIGDGVLPSNEGRGYVLRRLLRRAVHRGRLLGRATPFLAELASTVVDNVGEQWPELRTNAELVAQAMAHEEEAFDRTLRQGSRLLETTVSRTRSESGTSLPGGTVFQLHDTFGFPLDLTMEIAREAGLSVDTERVEELIEEQRRRGQSARATSSDSQRRKAYAELLMEHGRTTFVGYDSLVGDGNVVSVLPGEDGRVELVLDRTPMYAESGGQVGDTGLVRTTDGSELRVTDTRYGVDGLYVHVAEVVQGEVHPGDSVEVFVDGDRRAATARSHSSTHVLHATLRETLGEHVRQHGSLVAPGRLRFDFSSFDAVSPEQLAHVESVVNARLLADPEVRVWEASRSEAQAAGAMALFGEKYGEVVRIVDIGDFSRELCGGTHVGHGSQAGPVRLVSESSIGSGLRRLEALTGLDALRHADHERQLLSSVASLLGGVRSDQVLDRLSERLSALATAERSLRELRERQLVEVARGLASTAVGGLVVARVAQPLDALRGLVDHVLRLLPQPGAVLLGAVGDGKAQLVLGVNTDLTARDLLTEAGRLIGGGAGGHGHLAIAGGRKLENLDQAIELATRRIREVL</sequence>
<evidence type="ECO:0000256" key="10">
    <source>
        <dbReference type="ARBA" id="ARBA00048300"/>
    </source>
</evidence>
<dbReference type="EC" id="6.1.1.7" evidence="11"/>
<dbReference type="InterPro" id="IPR050058">
    <property type="entry name" value="Ala-tRNA_ligase"/>
</dbReference>
<dbReference type="InterPro" id="IPR023033">
    <property type="entry name" value="Ala_tRNA_ligase_euk/bac"/>
</dbReference>
<keyword evidence="4 11" id="KW-0547">Nucleotide-binding</keyword>
<dbReference type="InterPro" id="IPR012947">
    <property type="entry name" value="tRNA_SAD"/>
</dbReference>
<evidence type="ECO:0000256" key="5">
    <source>
        <dbReference type="ARBA" id="ARBA00022840"/>
    </source>
</evidence>
<dbReference type="SUPFAM" id="SSF55186">
    <property type="entry name" value="ThrRS/AlaRS common domain"/>
    <property type="match status" value="1"/>
</dbReference>
<dbReference type="CDD" id="cd00673">
    <property type="entry name" value="AlaRS_core"/>
    <property type="match status" value="1"/>
</dbReference>
<dbReference type="InterPro" id="IPR002318">
    <property type="entry name" value="Ala-tRNA-lgiase_IIc"/>
</dbReference>
<evidence type="ECO:0000256" key="11">
    <source>
        <dbReference type="HAMAP-Rule" id="MF_00036"/>
    </source>
</evidence>
<dbReference type="Gene3D" id="3.10.310.40">
    <property type="match status" value="1"/>
</dbReference>
<comment type="catalytic activity">
    <reaction evidence="10 11">
        <text>tRNA(Ala) + L-alanine + ATP = L-alanyl-tRNA(Ala) + AMP + diphosphate</text>
        <dbReference type="Rhea" id="RHEA:12540"/>
        <dbReference type="Rhea" id="RHEA-COMP:9657"/>
        <dbReference type="Rhea" id="RHEA-COMP:9923"/>
        <dbReference type="ChEBI" id="CHEBI:30616"/>
        <dbReference type="ChEBI" id="CHEBI:33019"/>
        <dbReference type="ChEBI" id="CHEBI:57972"/>
        <dbReference type="ChEBI" id="CHEBI:78442"/>
        <dbReference type="ChEBI" id="CHEBI:78497"/>
        <dbReference type="ChEBI" id="CHEBI:456215"/>
        <dbReference type="EC" id="6.1.1.7"/>
    </reaction>
</comment>
<dbReference type="InterPro" id="IPR018164">
    <property type="entry name" value="Ala-tRNA-synth_IIc_N"/>
</dbReference>
<evidence type="ECO:0000256" key="9">
    <source>
        <dbReference type="ARBA" id="ARBA00024779"/>
    </source>
</evidence>
<comment type="domain">
    <text evidence="11">Consists of three domains; the N-terminal catalytic domain, the editing domain and the C-terminal C-Ala domain. The editing domain removes incorrectly charged amino acids, while the C-Ala domain, along with tRNA(Ala), serves as a bridge to cooperatively bring together the editing and aminoacylation centers thus stimulating deacylation of misacylated tRNAs.</text>
</comment>
<dbReference type="RefSeq" id="WP_205117095.1">
    <property type="nucleotide sequence ID" value="NZ_JAFBCM010000001.1"/>
</dbReference>
<keyword evidence="3 11" id="KW-0436">Ligase</keyword>
<dbReference type="NCBIfam" id="TIGR00344">
    <property type="entry name" value="alaS"/>
    <property type="match status" value="1"/>
</dbReference>
<dbReference type="GO" id="GO:0004813">
    <property type="term" value="F:alanine-tRNA ligase activity"/>
    <property type="evidence" value="ECO:0007669"/>
    <property type="project" value="UniProtKB-EC"/>
</dbReference>
<keyword evidence="2 11" id="KW-0820">tRNA-binding</keyword>
<dbReference type="Pfam" id="PF01411">
    <property type="entry name" value="tRNA-synt_2c"/>
    <property type="match status" value="1"/>
</dbReference>
<accession>A0ABV7Y6E6</accession>
<keyword evidence="11" id="KW-0862">Zinc</keyword>
<keyword evidence="11" id="KW-0479">Metal-binding</keyword>
<evidence type="ECO:0000256" key="7">
    <source>
        <dbReference type="ARBA" id="ARBA00022917"/>
    </source>
</evidence>
<dbReference type="Gene3D" id="2.40.30.130">
    <property type="match status" value="1"/>
</dbReference>
<keyword evidence="8 11" id="KW-0030">Aminoacyl-tRNA synthetase</keyword>
<keyword evidence="5 11" id="KW-0067">ATP-binding</keyword>
<dbReference type="SUPFAM" id="SSF101353">
    <property type="entry name" value="Putative anticodon-binding domain of alanyl-tRNA synthetase (AlaRS)"/>
    <property type="match status" value="1"/>
</dbReference>
<dbReference type="PANTHER" id="PTHR11777:SF9">
    <property type="entry name" value="ALANINE--TRNA LIGASE, CYTOPLASMIC"/>
    <property type="match status" value="1"/>
</dbReference>
<dbReference type="Pfam" id="PF07973">
    <property type="entry name" value="tRNA_SAD"/>
    <property type="match status" value="1"/>
</dbReference>
<comment type="subcellular location">
    <subcellularLocation>
        <location evidence="11">Cytoplasm</location>
    </subcellularLocation>
</comment>
<keyword evidence="7 11" id="KW-0648">Protein biosynthesis</keyword>
<dbReference type="InterPro" id="IPR003156">
    <property type="entry name" value="DHHA1_dom"/>
</dbReference>
<dbReference type="InterPro" id="IPR009000">
    <property type="entry name" value="Transl_B-barrel_sf"/>
</dbReference>
<dbReference type="InterPro" id="IPR018162">
    <property type="entry name" value="Ala-tRNA-ligase_IIc_anticod-bd"/>
</dbReference>
<dbReference type="InterPro" id="IPR018165">
    <property type="entry name" value="Ala-tRNA-synth_IIc_core"/>
</dbReference>
<evidence type="ECO:0000256" key="6">
    <source>
        <dbReference type="ARBA" id="ARBA00022884"/>
    </source>
</evidence>
<reference evidence="14" key="1">
    <citation type="journal article" date="2019" name="Int. J. Syst. Evol. Microbiol.">
        <title>The Global Catalogue of Microorganisms (GCM) 10K type strain sequencing project: providing services to taxonomists for standard genome sequencing and annotation.</title>
        <authorList>
            <consortium name="The Broad Institute Genomics Platform"/>
            <consortium name="The Broad Institute Genome Sequencing Center for Infectious Disease"/>
            <person name="Wu L."/>
            <person name="Ma J."/>
        </authorList>
    </citation>
    <scope>NUCLEOTIDE SEQUENCE [LARGE SCALE GENOMIC DNA]</scope>
    <source>
        <strain evidence="14">CGMCC 4.7241</strain>
    </source>
</reference>
<gene>
    <name evidence="11 13" type="primary">alaS</name>
    <name evidence="13" type="ORF">ACFOUW_08395</name>
</gene>
<evidence type="ECO:0000313" key="14">
    <source>
        <dbReference type="Proteomes" id="UP001595699"/>
    </source>
</evidence>
<feature type="binding site" evidence="11">
    <location>
        <position position="559"/>
    </location>
    <ligand>
        <name>Zn(2+)</name>
        <dbReference type="ChEBI" id="CHEBI:29105"/>
    </ligand>
</feature>
<organism evidence="13 14">
    <name type="scientific">Tenggerimyces flavus</name>
    <dbReference type="NCBI Taxonomy" id="1708749"/>
    <lineage>
        <taxon>Bacteria</taxon>
        <taxon>Bacillati</taxon>
        <taxon>Actinomycetota</taxon>
        <taxon>Actinomycetes</taxon>
        <taxon>Propionibacteriales</taxon>
        <taxon>Nocardioidaceae</taxon>
        <taxon>Tenggerimyces</taxon>
    </lineage>
</organism>
<dbReference type="InterPro" id="IPR018163">
    <property type="entry name" value="Thr/Ala-tRNA-synth_IIc_edit"/>
</dbReference>
<comment type="cofactor">
    <cofactor evidence="11">
        <name>Zn(2+)</name>
        <dbReference type="ChEBI" id="CHEBI:29105"/>
    </cofactor>
    <text evidence="11">Binds 1 zinc ion per subunit.</text>
</comment>
<feature type="domain" description="Alanyl-transfer RNA synthetases family profile" evidence="12">
    <location>
        <begin position="1"/>
        <end position="704"/>
    </location>
</feature>
<dbReference type="SMART" id="SM00863">
    <property type="entry name" value="tRNA_SAD"/>
    <property type="match status" value="1"/>
</dbReference>
<protein>
    <recommendedName>
        <fullName evidence="11">Alanine--tRNA ligase</fullName>
        <ecNumber evidence="11">6.1.1.7</ecNumber>
    </recommendedName>
    <alternativeName>
        <fullName evidence="11">Alanyl-tRNA synthetase</fullName>
        <shortName evidence="11">AlaRS</shortName>
    </alternativeName>
</protein>
<dbReference type="Gene3D" id="3.30.930.10">
    <property type="entry name" value="Bira Bifunctional Protein, Domain 2"/>
    <property type="match status" value="1"/>
</dbReference>
<dbReference type="EMBL" id="JBHRZH010000006">
    <property type="protein sequence ID" value="MFC3760856.1"/>
    <property type="molecule type" value="Genomic_DNA"/>
</dbReference>
<evidence type="ECO:0000313" key="13">
    <source>
        <dbReference type="EMBL" id="MFC3760856.1"/>
    </source>
</evidence>
<evidence type="ECO:0000256" key="4">
    <source>
        <dbReference type="ARBA" id="ARBA00022741"/>
    </source>
</evidence>
<dbReference type="Pfam" id="PF02272">
    <property type="entry name" value="DHHA1"/>
    <property type="match status" value="1"/>
</dbReference>
<dbReference type="Gene3D" id="3.30.54.20">
    <property type="match status" value="1"/>
</dbReference>
<name>A0ABV7Y6E6_9ACTN</name>
<comment type="caution">
    <text evidence="13">The sequence shown here is derived from an EMBL/GenBank/DDBJ whole genome shotgun (WGS) entry which is preliminary data.</text>
</comment>
<dbReference type="Proteomes" id="UP001595699">
    <property type="component" value="Unassembled WGS sequence"/>
</dbReference>
<keyword evidence="6 11" id="KW-0694">RNA-binding</keyword>
<evidence type="ECO:0000256" key="1">
    <source>
        <dbReference type="ARBA" id="ARBA00008226"/>
    </source>
</evidence>
<proteinExistence type="inferred from homology"/>
<evidence type="ECO:0000259" key="12">
    <source>
        <dbReference type="PROSITE" id="PS50860"/>
    </source>
</evidence>
<evidence type="ECO:0000256" key="8">
    <source>
        <dbReference type="ARBA" id="ARBA00023146"/>
    </source>
</evidence>
<evidence type="ECO:0000256" key="3">
    <source>
        <dbReference type="ARBA" id="ARBA00022598"/>
    </source>
</evidence>
<feature type="binding site" evidence="11">
    <location>
        <position position="661"/>
    </location>
    <ligand>
        <name>Zn(2+)</name>
        <dbReference type="ChEBI" id="CHEBI:29105"/>
    </ligand>
</feature>
<keyword evidence="11" id="KW-0963">Cytoplasm</keyword>
<keyword evidence="14" id="KW-1185">Reference proteome</keyword>
<feature type="binding site" evidence="11">
    <location>
        <position position="665"/>
    </location>
    <ligand>
        <name>Zn(2+)</name>
        <dbReference type="ChEBI" id="CHEBI:29105"/>
    </ligand>
</feature>
<dbReference type="SUPFAM" id="SSF55681">
    <property type="entry name" value="Class II aaRS and biotin synthetases"/>
    <property type="match status" value="1"/>
</dbReference>
<evidence type="ECO:0000256" key="2">
    <source>
        <dbReference type="ARBA" id="ARBA00022555"/>
    </source>
</evidence>
<dbReference type="PRINTS" id="PR00980">
    <property type="entry name" value="TRNASYNTHALA"/>
</dbReference>
<dbReference type="PROSITE" id="PS50860">
    <property type="entry name" value="AA_TRNA_LIGASE_II_ALA"/>
    <property type="match status" value="1"/>
</dbReference>
<dbReference type="HAMAP" id="MF_00036_B">
    <property type="entry name" value="Ala_tRNA_synth_B"/>
    <property type="match status" value="1"/>
</dbReference>
<comment type="function">
    <text evidence="9 11">Catalyzes the attachment of alanine to tRNA(Ala) in a two-step reaction: alanine is first activated by ATP to form Ala-AMP and then transferred to the acceptor end of tRNA(Ala). Also edits incorrectly charged Ser-tRNA(Ala) and Gly-tRNA(Ala) via its editing domain.</text>
</comment>
<comment type="similarity">
    <text evidence="1 11">Belongs to the class-II aminoacyl-tRNA synthetase family.</text>
</comment>
<dbReference type="Gene3D" id="3.30.980.10">
    <property type="entry name" value="Threonyl-trna Synthetase, Chain A, domain 2"/>
    <property type="match status" value="1"/>
</dbReference>